<organism evidence="8 9">
    <name type="scientific">Photobacterium gaetbulicola Gung47</name>
    <dbReference type="NCBI Taxonomy" id="658445"/>
    <lineage>
        <taxon>Bacteria</taxon>
        <taxon>Pseudomonadati</taxon>
        <taxon>Pseudomonadota</taxon>
        <taxon>Gammaproteobacteria</taxon>
        <taxon>Vibrionales</taxon>
        <taxon>Vibrionaceae</taxon>
        <taxon>Photobacterium</taxon>
    </lineage>
</organism>
<evidence type="ECO:0000256" key="3">
    <source>
        <dbReference type="ARBA" id="ARBA00023082"/>
    </source>
</evidence>
<dbReference type="NCBIfam" id="TIGR02959">
    <property type="entry name" value="SigZ"/>
    <property type="match status" value="1"/>
</dbReference>
<dbReference type="InterPro" id="IPR013325">
    <property type="entry name" value="RNA_pol_sigma_r2"/>
</dbReference>
<dbReference type="PANTHER" id="PTHR43133:SF62">
    <property type="entry name" value="RNA POLYMERASE SIGMA FACTOR SIGZ"/>
    <property type="match status" value="1"/>
</dbReference>
<evidence type="ECO:0000259" key="7">
    <source>
        <dbReference type="Pfam" id="PF08281"/>
    </source>
</evidence>
<dbReference type="InterPro" id="IPR039425">
    <property type="entry name" value="RNA_pol_sigma-70-like"/>
</dbReference>
<dbReference type="GO" id="GO:0006352">
    <property type="term" value="P:DNA-templated transcription initiation"/>
    <property type="evidence" value="ECO:0007669"/>
    <property type="project" value="InterPro"/>
</dbReference>
<gene>
    <name evidence="8" type="ORF">H744_1c0241</name>
</gene>
<dbReference type="HOGENOM" id="CLU_047691_3_4_6"/>
<evidence type="ECO:0000256" key="2">
    <source>
        <dbReference type="ARBA" id="ARBA00023015"/>
    </source>
</evidence>
<dbReference type="NCBIfam" id="NF007215">
    <property type="entry name" value="PRK09637.1"/>
    <property type="match status" value="1"/>
</dbReference>
<feature type="domain" description="RNA polymerase sigma-70 region 2" evidence="6">
    <location>
        <begin position="30"/>
        <end position="96"/>
    </location>
</feature>
<keyword evidence="9" id="KW-1185">Reference proteome</keyword>
<dbReference type="GO" id="GO:0016987">
    <property type="term" value="F:sigma factor activity"/>
    <property type="evidence" value="ECO:0007669"/>
    <property type="project" value="UniProtKB-KW"/>
</dbReference>
<keyword evidence="3" id="KW-0731">Sigma factor</keyword>
<dbReference type="SUPFAM" id="SSF88946">
    <property type="entry name" value="Sigma2 domain of RNA polymerase sigma factors"/>
    <property type="match status" value="1"/>
</dbReference>
<dbReference type="Proteomes" id="UP000032303">
    <property type="component" value="Chromosome 1"/>
</dbReference>
<dbReference type="Pfam" id="PF08281">
    <property type="entry name" value="Sigma70_r4_2"/>
    <property type="match status" value="1"/>
</dbReference>
<dbReference type="InterPro" id="IPR013249">
    <property type="entry name" value="RNA_pol_sigma70_r4_t2"/>
</dbReference>
<reference evidence="8 9" key="1">
    <citation type="submission" date="2013-05" db="EMBL/GenBank/DDBJ databases">
        <title>Complete genome sequence of the lipase-producing bacterium Photobacterium gaetbulicola Gung47.</title>
        <authorList>
            <person name="Kim Y.-O."/>
        </authorList>
    </citation>
    <scope>NUCLEOTIDE SEQUENCE [LARGE SCALE GENOMIC DNA]</scope>
    <source>
        <strain evidence="8 9">Gung47</strain>
    </source>
</reference>
<evidence type="ECO:0000259" key="6">
    <source>
        <dbReference type="Pfam" id="PF04542"/>
    </source>
</evidence>
<protein>
    <recommendedName>
        <fullName evidence="5">RNA polymerase sigma factor SigZ</fullName>
    </recommendedName>
</protein>
<dbReference type="EMBL" id="CP005973">
    <property type="protein sequence ID" value="AJR05267.1"/>
    <property type="molecule type" value="Genomic_DNA"/>
</dbReference>
<dbReference type="InterPro" id="IPR007627">
    <property type="entry name" value="RNA_pol_sigma70_r2"/>
</dbReference>
<evidence type="ECO:0000256" key="5">
    <source>
        <dbReference type="NCBIfam" id="TIGR02959"/>
    </source>
</evidence>
<sequence length="203" mass="23829">MGIPIAFLRWRVVVLEREMPGSTIRIEDVWQQYQTSLKRFLHSNVSCPDDVDDLLQDILIKTYQQIGTVKDKNKLKSWLFQLANNTIIDFYRKRARSKDVTEDELWYTEGGESIHSQLSHCIQPFIQALPEEDAQLLSEIELNGTSQKDYAEQHGMKYSTLKSRVQKSREKLNRLFNECCEVKVDSHGNIIDFEQRKKCRNEC</sequence>
<dbReference type="Gene3D" id="1.10.10.10">
    <property type="entry name" value="Winged helix-like DNA-binding domain superfamily/Winged helix DNA-binding domain"/>
    <property type="match status" value="1"/>
</dbReference>
<dbReference type="NCBIfam" id="TIGR02937">
    <property type="entry name" value="sigma70-ECF"/>
    <property type="match status" value="1"/>
</dbReference>
<comment type="similarity">
    <text evidence="1">Belongs to the sigma-70 factor family. ECF subfamily.</text>
</comment>
<feature type="domain" description="RNA polymerase sigma factor 70 region 4 type 2" evidence="7">
    <location>
        <begin position="122"/>
        <end position="172"/>
    </location>
</feature>
<dbReference type="PATRIC" id="fig|658445.3.peg.265"/>
<evidence type="ECO:0000313" key="9">
    <source>
        <dbReference type="Proteomes" id="UP000032303"/>
    </source>
</evidence>
<name>A0A0C5WGF4_9GAMM</name>
<dbReference type="InterPro" id="IPR014304">
    <property type="entry name" value="RNA_pol_sigma-Z"/>
</dbReference>
<dbReference type="KEGG" id="pgb:H744_1c0241"/>
<dbReference type="GO" id="GO:0003677">
    <property type="term" value="F:DNA binding"/>
    <property type="evidence" value="ECO:0007669"/>
    <property type="project" value="InterPro"/>
</dbReference>
<dbReference type="STRING" id="658445.H744_1c0241"/>
<dbReference type="InterPro" id="IPR014284">
    <property type="entry name" value="RNA_pol_sigma-70_dom"/>
</dbReference>
<dbReference type="Pfam" id="PF04542">
    <property type="entry name" value="Sigma70_r2"/>
    <property type="match status" value="1"/>
</dbReference>
<evidence type="ECO:0000256" key="4">
    <source>
        <dbReference type="ARBA" id="ARBA00023163"/>
    </source>
</evidence>
<dbReference type="Gene3D" id="1.10.1740.10">
    <property type="match status" value="1"/>
</dbReference>
<keyword evidence="2" id="KW-0805">Transcription regulation</keyword>
<dbReference type="InterPro" id="IPR036388">
    <property type="entry name" value="WH-like_DNA-bd_sf"/>
</dbReference>
<proteinExistence type="inferred from homology"/>
<dbReference type="AlphaFoldDB" id="A0A0C5WGF4"/>
<evidence type="ECO:0000256" key="1">
    <source>
        <dbReference type="ARBA" id="ARBA00010641"/>
    </source>
</evidence>
<dbReference type="SUPFAM" id="SSF88659">
    <property type="entry name" value="Sigma3 and sigma4 domains of RNA polymerase sigma factors"/>
    <property type="match status" value="1"/>
</dbReference>
<dbReference type="PANTHER" id="PTHR43133">
    <property type="entry name" value="RNA POLYMERASE ECF-TYPE SIGMA FACTO"/>
    <property type="match status" value="1"/>
</dbReference>
<dbReference type="InterPro" id="IPR013324">
    <property type="entry name" value="RNA_pol_sigma_r3/r4-like"/>
</dbReference>
<evidence type="ECO:0000313" key="8">
    <source>
        <dbReference type="EMBL" id="AJR05267.1"/>
    </source>
</evidence>
<accession>A0A0C5WGF4</accession>
<keyword evidence="4" id="KW-0804">Transcription</keyword>